<dbReference type="AlphaFoldDB" id="A0A0K0DFS5"/>
<name>A0A0K0DFS5_ANGCA</name>
<dbReference type="Proteomes" id="UP000035642">
    <property type="component" value="Unassembled WGS sequence"/>
</dbReference>
<evidence type="ECO:0000313" key="2">
    <source>
        <dbReference type="WBParaSite" id="ACAC_0000984101-mRNA-1"/>
    </source>
</evidence>
<protein>
    <submittedName>
        <fullName evidence="2">Carn_acyltransf domain-containing protein</fullName>
    </submittedName>
</protein>
<proteinExistence type="predicted"/>
<accession>A0A0K0DFS5</accession>
<evidence type="ECO:0000313" key="1">
    <source>
        <dbReference type="Proteomes" id="UP000035642"/>
    </source>
</evidence>
<keyword evidence="1" id="KW-1185">Reference proteome</keyword>
<reference evidence="2" key="2">
    <citation type="submission" date="2017-02" db="UniProtKB">
        <authorList>
            <consortium name="WormBaseParasite"/>
        </authorList>
    </citation>
    <scope>IDENTIFICATION</scope>
</reference>
<dbReference type="WBParaSite" id="ACAC_0000984101-mRNA-1">
    <property type="protein sequence ID" value="ACAC_0000984101-mRNA-1"/>
    <property type="gene ID" value="ACAC_0000984101"/>
</dbReference>
<reference evidence="1" key="1">
    <citation type="submission" date="2012-09" db="EMBL/GenBank/DDBJ databases">
        <authorList>
            <person name="Martin A.A."/>
        </authorList>
    </citation>
    <scope>NUCLEOTIDE SEQUENCE</scope>
</reference>
<sequence>MRSTVVSHYADGIRFPGGVLFGDVRQLYQFAHLQLGSNSILHRYSNALHSIGERDEIPKSTDIDDFIHGTLEILADLFLL</sequence>
<organism evidence="1 2">
    <name type="scientific">Angiostrongylus cantonensis</name>
    <name type="common">Rat lungworm</name>
    <dbReference type="NCBI Taxonomy" id="6313"/>
    <lineage>
        <taxon>Eukaryota</taxon>
        <taxon>Metazoa</taxon>
        <taxon>Ecdysozoa</taxon>
        <taxon>Nematoda</taxon>
        <taxon>Chromadorea</taxon>
        <taxon>Rhabditida</taxon>
        <taxon>Rhabditina</taxon>
        <taxon>Rhabditomorpha</taxon>
        <taxon>Strongyloidea</taxon>
        <taxon>Metastrongylidae</taxon>
        <taxon>Angiostrongylus</taxon>
    </lineage>
</organism>